<comment type="subcellular location">
    <subcellularLocation>
        <location evidence="12">Cell membrane</location>
        <topology evidence="12">Multi-pass membrane protein</topology>
    </subcellularLocation>
    <subcellularLocation>
        <location evidence="2">Membrane</location>
        <topology evidence="2">Multi-pass membrane protein</topology>
    </subcellularLocation>
</comment>
<evidence type="ECO:0000256" key="12">
    <source>
        <dbReference type="HAMAP-Rule" id="MF_01665"/>
    </source>
</evidence>
<dbReference type="Proteomes" id="UP000190092">
    <property type="component" value="Unassembled WGS sequence"/>
</dbReference>
<dbReference type="UniPathway" id="UPA00269">
    <property type="reaction ID" value="UER00713"/>
</dbReference>
<gene>
    <name evidence="12" type="primary">ctaA</name>
    <name evidence="13" type="ORF">SAMN02745126_02031</name>
</gene>
<evidence type="ECO:0000256" key="1">
    <source>
        <dbReference type="ARBA" id="ARBA00001970"/>
    </source>
</evidence>
<evidence type="ECO:0000256" key="7">
    <source>
        <dbReference type="ARBA" id="ARBA00023004"/>
    </source>
</evidence>
<feature type="transmembrane region" description="Helical" evidence="12">
    <location>
        <begin position="12"/>
        <end position="31"/>
    </location>
</feature>
<evidence type="ECO:0000313" key="13">
    <source>
        <dbReference type="EMBL" id="SJZ72219.1"/>
    </source>
</evidence>
<feature type="binding site" description="axial binding residue" evidence="12">
    <location>
        <position position="308"/>
    </location>
    <ligand>
        <name>heme</name>
        <dbReference type="ChEBI" id="CHEBI:30413"/>
    </ligand>
    <ligandPart>
        <name>Fe</name>
        <dbReference type="ChEBI" id="CHEBI:18248"/>
    </ligandPart>
</feature>
<keyword evidence="8 12" id="KW-0350">Heme biosynthesis</keyword>
<name>A0A1T4MYS4_9HYPH</name>
<sequence>MKTVPATVRAWLILVAAMIFVMIVLGALTRLTESGLSMVEWKPVTGVIPPLTEQAWQEELQKYLSSPQGRLVNRDFTVPEFKQIFWLEFFHRLWGRLIGLVMALPLAWFWIRGQLSPALKPRLVALLVLGGLQGVLGWAMVASGLVDRPSVSHYRLAAHLLAAVALYAYTVWLILELGPQTARRDDPGTRRKASALIGFVFVVMTFGALMAGLRAGLAHNTFPTMSGYWIPPGMFDLSPWWINIFENGTTIQFIHRWLAKLLVLGVLVLAWRSRRPEGYAAGGMALVQLCLGIATILSGVEIALASAHQAGAVLLLTTLLVVRHRAIPSRAQPLSAIVGR</sequence>
<comment type="pathway">
    <text evidence="10 12">Porphyrin-containing compound metabolism; heme A biosynthesis; heme A from heme O: step 1/1.</text>
</comment>
<dbReference type="EC" id="1.17.99.9" evidence="12"/>
<reference evidence="14" key="1">
    <citation type="submission" date="2017-02" db="EMBL/GenBank/DDBJ databases">
        <authorList>
            <person name="Varghese N."/>
            <person name="Submissions S."/>
        </authorList>
    </citation>
    <scope>NUCLEOTIDE SEQUENCE [LARGE SCALE GENOMIC DNA]</scope>
    <source>
        <strain evidence="14">ATCC 27094</strain>
    </source>
</reference>
<dbReference type="AlphaFoldDB" id="A0A1T4MYS4"/>
<feature type="transmembrane region" description="Helical" evidence="12">
    <location>
        <begin position="93"/>
        <end position="111"/>
    </location>
</feature>
<dbReference type="EMBL" id="FUWJ01000002">
    <property type="protein sequence ID" value="SJZ72219.1"/>
    <property type="molecule type" value="Genomic_DNA"/>
</dbReference>
<feature type="transmembrane region" description="Helical" evidence="12">
    <location>
        <begin position="156"/>
        <end position="175"/>
    </location>
</feature>
<evidence type="ECO:0000256" key="11">
    <source>
        <dbReference type="ARBA" id="ARBA00048044"/>
    </source>
</evidence>
<evidence type="ECO:0000256" key="2">
    <source>
        <dbReference type="ARBA" id="ARBA00004141"/>
    </source>
</evidence>
<dbReference type="HAMAP" id="MF_01665">
    <property type="entry name" value="HemeA_synth_type2"/>
    <property type="match status" value="1"/>
</dbReference>
<comment type="cofactor">
    <cofactor evidence="1 12">
        <name>heme b</name>
        <dbReference type="ChEBI" id="CHEBI:60344"/>
    </cofactor>
</comment>
<keyword evidence="5 12" id="KW-1133">Transmembrane helix</keyword>
<feature type="transmembrane region" description="Helical" evidence="12">
    <location>
        <begin position="278"/>
        <end position="297"/>
    </location>
</feature>
<evidence type="ECO:0000313" key="14">
    <source>
        <dbReference type="Proteomes" id="UP000190092"/>
    </source>
</evidence>
<evidence type="ECO:0000256" key="8">
    <source>
        <dbReference type="ARBA" id="ARBA00023133"/>
    </source>
</evidence>
<protein>
    <recommendedName>
        <fullName evidence="12">Heme A synthase</fullName>
        <shortName evidence="12">HAS</shortName>
        <ecNumber evidence="12">1.17.99.9</ecNumber>
    </recommendedName>
    <alternativeName>
        <fullName evidence="12">Cytochrome aa3-controlling protein</fullName>
    </alternativeName>
</protein>
<keyword evidence="6 12" id="KW-0560">Oxidoreductase</keyword>
<feature type="transmembrane region" description="Helical" evidence="12">
    <location>
        <begin position="123"/>
        <end position="144"/>
    </location>
</feature>
<dbReference type="GO" id="GO:0006784">
    <property type="term" value="P:heme A biosynthetic process"/>
    <property type="evidence" value="ECO:0007669"/>
    <property type="project" value="UniProtKB-UniRule"/>
</dbReference>
<keyword evidence="4 12" id="KW-0479">Metal-binding</keyword>
<evidence type="ECO:0000256" key="4">
    <source>
        <dbReference type="ARBA" id="ARBA00022723"/>
    </source>
</evidence>
<dbReference type="InterPro" id="IPR023754">
    <property type="entry name" value="HemeA_Synthase_type2"/>
</dbReference>
<keyword evidence="14" id="KW-1185">Reference proteome</keyword>
<feature type="binding site" description="axial binding residue" evidence="12">
    <location>
        <position position="255"/>
    </location>
    <ligand>
        <name>heme</name>
        <dbReference type="ChEBI" id="CHEBI:30413"/>
    </ligand>
    <ligandPart>
        <name>Fe</name>
        <dbReference type="ChEBI" id="CHEBI:18248"/>
    </ligandPart>
</feature>
<dbReference type="STRING" id="225324.SAMN02745126_02031"/>
<dbReference type="Pfam" id="PF02628">
    <property type="entry name" value="COX15-CtaA"/>
    <property type="match status" value="1"/>
</dbReference>
<dbReference type="InterPro" id="IPR003780">
    <property type="entry name" value="COX15/CtaA_fam"/>
</dbReference>
<dbReference type="PANTHER" id="PTHR23289">
    <property type="entry name" value="CYTOCHROME C OXIDASE ASSEMBLY PROTEIN COX15"/>
    <property type="match status" value="1"/>
</dbReference>
<feature type="transmembrane region" description="Helical" evidence="12">
    <location>
        <begin position="303"/>
        <end position="322"/>
    </location>
</feature>
<keyword evidence="7 12" id="KW-0408">Iron</keyword>
<proteinExistence type="inferred from homology"/>
<evidence type="ECO:0000256" key="3">
    <source>
        <dbReference type="ARBA" id="ARBA00022692"/>
    </source>
</evidence>
<keyword evidence="3 12" id="KW-0812">Transmembrane</keyword>
<evidence type="ECO:0000256" key="9">
    <source>
        <dbReference type="ARBA" id="ARBA00023136"/>
    </source>
</evidence>
<evidence type="ECO:0000256" key="5">
    <source>
        <dbReference type="ARBA" id="ARBA00022989"/>
    </source>
</evidence>
<comment type="subunit">
    <text evidence="12">Interacts with CtaB.</text>
</comment>
<keyword evidence="12" id="KW-1003">Cell membrane</keyword>
<organism evidence="13 14">
    <name type="scientific">Enhydrobacter aerosaccus</name>
    <dbReference type="NCBI Taxonomy" id="225324"/>
    <lineage>
        <taxon>Bacteria</taxon>
        <taxon>Pseudomonadati</taxon>
        <taxon>Pseudomonadota</taxon>
        <taxon>Alphaproteobacteria</taxon>
        <taxon>Hyphomicrobiales</taxon>
        <taxon>Enhydrobacter</taxon>
    </lineage>
</organism>
<comment type="similarity">
    <text evidence="12">Belongs to the COX15/CtaA family. Type 2 subfamily.</text>
</comment>
<feature type="transmembrane region" description="Helical" evidence="12">
    <location>
        <begin position="253"/>
        <end position="271"/>
    </location>
</feature>
<evidence type="ECO:0000256" key="6">
    <source>
        <dbReference type="ARBA" id="ARBA00023002"/>
    </source>
</evidence>
<dbReference type="GO" id="GO:0120547">
    <property type="term" value="F:heme A synthase activity"/>
    <property type="evidence" value="ECO:0007669"/>
    <property type="project" value="UniProtKB-EC"/>
</dbReference>
<accession>A0A1T4MYS4</accession>
<dbReference type="GO" id="GO:0046872">
    <property type="term" value="F:metal ion binding"/>
    <property type="evidence" value="ECO:0007669"/>
    <property type="project" value="UniProtKB-KW"/>
</dbReference>
<dbReference type="GO" id="GO:0005886">
    <property type="term" value="C:plasma membrane"/>
    <property type="evidence" value="ECO:0007669"/>
    <property type="project" value="UniProtKB-SubCell"/>
</dbReference>
<evidence type="ECO:0000256" key="10">
    <source>
        <dbReference type="ARBA" id="ARBA00044501"/>
    </source>
</evidence>
<keyword evidence="9 12" id="KW-0472">Membrane</keyword>
<comment type="function">
    <text evidence="12">Catalyzes the conversion of heme O to heme A by two successive hydroxylations of the methyl group at C8. The first hydroxylation forms heme I, the second hydroxylation results in an unstable dihydroxymethyl group, which spontaneously dehydrates, resulting in the formyl group of heme A.</text>
</comment>
<feature type="transmembrane region" description="Helical" evidence="12">
    <location>
        <begin position="196"/>
        <end position="217"/>
    </location>
</feature>
<comment type="catalytic activity">
    <reaction evidence="11">
        <text>Fe(II)-heme o + 2 A + H2O = Fe(II)-heme a + 2 AH2</text>
        <dbReference type="Rhea" id="RHEA:63388"/>
        <dbReference type="ChEBI" id="CHEBI:13193"/>
        <dbReference type="ChEBI" id="CHEBI:15377"/>
        <dbReference type="ChEBI" id="CHEBI:17499"/>
        <dbReference type="ChEBI" id="CHEBI:60530"/>
        <dbReference type="ChEBI" id="CHEBI:61715"/>
        <dbReference type="EC" id="1.17.99.9"/>
    </reaction>
    <physiologicalReaction direction="left-to-right" evidence="11">
        <dbReference type="Rhea" id="RHEA:63389"/>
    </physiologicalReaction>
</comment>
<dbReference type="PANTHER" id="PTHR23289:SF2">
    <property type="entry name" value="CYTOCHROME C OXIDASE ASSEMBLY PROTEIN COX15 HOMOLOG"/>
    <property type="match status" value="1"/>
</dbReference>
<dbReference type="GO" id="GO:0016653">
    <property type="term" value="F:oxidoreductase activity, acting on NAD(P)H, heme protein as acceptor"/>
    <property type="evidence" value="ECO:0007669"/>
    <property type="project" value="TreeGrafter"/>
</dbReference>